<evidence type="ECO:0000256" key="1">
    <source>
        <dbReference type="ARBA" id="ARBA00004123"/>
    </source>
</evidence>
<dbReference type="AlphaFoldDB" id="A0A226DHA2"/>
<organism evidence="3 4">
    <name type="scientific">Folsomia candida</name>
    <name type="common">Springtail</name>
    <dbReference type="NCBI Taxonomy" id="158441"/>
    <lineage>
        <taxon>Eukaryota</taxon>
        <taxon>Metazoa</taxon>
        <taxon>Ecdysozoa</taxon>
        <taxon>Arthropoda</taxon>
        <taxon>Hexapoda</taxon>
        <taxon>Collembola</taxon>
        <taxon>Entomobryomorpha</taxon>
        <taxon>Isotomoidea</taxon>
        <taxon>Isotomidae</taxon>
        <taxon>Proisotominae</taxon>
        <taxon>Folsomia</taxon>
    </lineage>
</organism>
<dbReference type="STRING" id="158441.A0A226DHA2"/>
<evidence type="ECO:0000313" key="3">
    <source>
        <dbReference type="EMBL" id="OXA44549.1"/>
    </source>
</evidence>
<keyword evidence="4" id="KW-1185">Reference proteome</keyword>
<gene>
    <name evidence="3" type="ORF">Fcan01_21004</name>
</gene>
<dbReference type="Proteomes" id="UP000198287">
    <property type="component" value="Unassembled WGS sequence"/>
</dbReference>
<feature type="region of interest" description="Disordered" evidence="2">
    <location>
        <begin position="44"/>
        <end position="69"/>
    </location>
</feature>
<evidence type="ECO:0000256" key="2">
    <source>
        <dbReference type="SAM" id="MobiDB-lite"/>
    </source>
</evidence>
<dbReference type="SUPFAM" id="SSF46689">
    <property type="entry name" value="Homeodomain-like"/>
    <property type="match status" value="1"/>
</dbReference>
<name>A0A226DHA2_FOLCA</name>
<dbReference type="Pfam" id="PF13384">
    <property type="entry name" value="HTH_23"/>
    <property type="match status" value="1"/>
</dbReference>
<comment type="subcellular location">
    <subcellularLocation>
        <location evidence="1">Nucleus</location>
    </subcellularLocation>
</comment>
<proteinExistence type="predicted"/>
<dbReference type="InterPro" id="IPR009057">
    <property type="entry name" value="Homeodomain-like_sf"/>
</dbReference>
<accession>A0A226DHA2</accession>
<reference evidence="3 4" key="1">
    <citation type="submission" date="2015-12" db="EMBL/GenBank/DDBJ databases">
        <title>The genome of Folsomia candida.</title>
        <authorList>
            <person name="Faddeeva A."/>
            <person name="Derks M.F."/>
            <person name="Anvar Y."/>
            <person name="Smit S."/>
            <person name="Van Straalen N."/>
            <person name="Roelofs D."/>
        </authorList>
    </citation>
    <scope>NUCLEOTIDE SEQUENCE [LARGE SCALE GENOMIC DNA]</scope>
    <source>
        <strain evidence="3 4">VU population</strain>
        <tissue evidence="3">Whole body</tissue>
    </source>
</reference>
<sequence>MKPKGMSTNVKKRIEIKTLLKQGFTTSHIARILRVNPKTVWKWSHRKGHADKKRSGRPRKCSPRSKQVIRRQMKEKLGASIRKTTRILNMSESYKIRRKQISRESIRRHLKTTKWGKKNFATTKRTLLSQKNVADRMKLGEMVEKSGIFGSERVAQETIDHAP</sequence>
<comment type="caution">
    <text evidence="3">The sequence shown here is derived from an EMBL/GenBank/DDBJ whole genome shotgun (WGS) entry which is preliminary data.</text>
</comment>
<protein>
    <submittedName>
        <fullName evidence="3">Uncharacterized protein</fullName>
    </submittedName>
</protein>
<dbReference type="GO" id="GO:0005634">
    <property type="term" value="C:nucleus"/>
    <property type="evidence" value="ECO:0007669"/>
    <property type="project" value="UniProtKB-SubCell"/>
</dbReference>
<evidence type="ECO:0000313" key="4">
    <source>
        <dbReference type="Proteomes" id="UP000198287"/>
    </source>
</evidence>
<dbReference type="EMBL" id="LNIX01000019">
    <property type="protein sequence ID" value="OXA44549.1"/>
    <property type="molecule type" value="Genomic_DNA"/>
</dbReference>